<sequence>MHVEPHSLQWQDAYKLMIGSIVPRPIAFVSTIDEHGIANLAPFSFFTAICADPMMVCFAPMRRGTDGAIKDTLANIQHNQEFVINIVSEPITAQMNDTAIEFNPEVDEFEVVGLSKVSSTIVKPPRVAECAIQLECVLEQILDYGSHPGSGSLVIGRVVLIHMNEEVYKDGKIDMSKLAPIGRMAGNVFTRAAADTFTLERKKFPDELRR</sequence>
<keyword evidence="7" id="KW-1185">Reference proteome</keyword>
<evidence type="ECO:0000256" key="3">
    <source>
        <dbReference type="ARBA" id="ARBA00022643"/>
    </source>
</evidence>
<dbReference type="AlphaFoldDB" id="A0A4V2WN61"/>
<evidence type="ECO:0000313" key="6">
    <source>
        <dbReference type="EMBL" id="TCZ74312.1"/>
    </source>
</evidence>
<dbReference type="Pfam" id="PF01613">
    <property type="entry name" value="Flavin_Reduct"/>
    <property type="match status" value="1"/>
</dbReference>
<comment type="caution">
    <text evidence="6">The sequence shown here is derived from an EMBL/GenBank/DDBJ whole genome shotgun (WGS) entry which is preliminary data.</text>
</comment>
<organism evidence="6 7">
    <name type="scientific">Paenibacillus albiflavus</name>
    <dbReference type="NCBI Taxonomy" id="2545760"/>
    <lineage>
        <taxon>Bacteria</taxon>
        <taxon>Bacillati</taxon>
        <taxon>Bacillota</taxon>
        <taxon>Bacilli</taxon>
        <taxon>Bacillales</taxon>
        <taxon>Paenibacillaceae</taxon>
        <taxon>Paenibacillus</taxon>
    </lineage>
</organism>
<evidence type="ECO:0000259" key="5">
    <source>
        <dbReference type="SMART" id="SM00903"/>
    </source>
</evidence>
<keyword evidence="3" id="KW-0288">FMN</keyword>
<dbReference type="InterPro" id="IPR002563">
    <property type="entry name" value="Flavin_Rdtase-like_dom"/>
</dbReference>
<keyword evidence="2" id="KW-0285">Flavoprotein</keyword>
<evidence type="ECO:0000256" key="2">
    <source>
        <dbReference type="ARBA" id="ARBA00022630"/>
    </source>
</evidence>
<evidence type="ECO:0000256" key="4">
    <source>
        <dbReference type="ARBA" id="ARBA00038054"/>
    </source>
</evidence>
<reference evidence="6 7" key="1">
    <citation type="submission" date="2019-03" db="EMBL/GenBank/DDBJ databases">
        <authorList>
            <person name="Kim M.K.M."/>
        </authorList>
    </citation>
    <scope>NUCLEOTIDE SEQUENCE [LARGE SCALE GENOMIC DNA]</scope>
    <source>
        <strain evidence="6 7">18JY21-1</strain>
    </source>
</reference>
<comment type="similarity">
    <text evidence="4">Belongs to the flavoredoxin family.</text>
</comment>
<name>A0A4V2WN61_9BACL</name>
<dbReference type="GO" id="GO:0010181">
    <property type="term" value="F:FMN binding"/>
    <property type="evidence" value="ECO:0007669"/>
    <property type="project" value="InterPro"/>
</dbReference>
<accession>A0A4V2WN61</accession>
<dbReference type="PANTHER" id="PTHR33798">
    <property type="entry name" value="FLAVOPROTEIN OXYGENASE"/>
    <property type="match status" value="1"/>
</dbReference>
<gene>
    <name evidence="6" type="ORF">E0485_19915</name>
</gene>
<dbReference type="Proteomes" id="UP000295418">
    <property type="component" value="Unassembled WGS sequence"/>
</dbReference>
<protein>
    <submittedName>
        <fullName evidence="6">Flavin reductase family protein</fullName>
    </submittedName>
</protein>
<dbReference type="EMBL" id="SKFG01000027">
    <property type="protein sequence ID" value="TCZ74312.1"/>
    <property type="molecule type" value="Genomic_DNA"/>
</dbReference>
<dbReference type="GO" id="GO:0016646">
    <property type="term" value="F:oxidoreductase activity, acting on the CH-NH group of donors, NAD or NADP as acceptor"/>
    <property type="evidence" value="ECO:0007669"/>
    <property type="project" value="UniProtKB-ARBA"/>
</dbReference>
<dbReference type="RefSeq" id="WP_132419821.1">
    <property type="nucleotide sequence ID" value="NZ_SKFG01000027.1"/>
</dbReference>
<dbReference type="SUPFAM" id="SSF50475">
    <property type="entry name" value="FMN-binding split barrel"/>
    <property type="match status" value="1"/>
</dbReference>
<proteinExistence type="inferred from homology"/>
<evidence type="ECO:0000313" key="7">
    <source>
        <dbReference type="Proteomes" id="UP000295418"/>
    </source>
</evidence>
<dbReference type="Gene3D" id="2.30.110.10">
    <property type="entry name" value="Electron Transport, Fmn-binding Protein, Chain A"/>
    <property type="match status" value="1"/>
</dbReference>
<dbReference type="SMART" id="SM00903">
    <property type="entry name" value="Flavin_Reduct"/>
    <property type="match status" value="1"/>
</dbReference>
<dbReference type="OrthoDB" id="9794638at2"/>
<dbReference type="InterPro" id="IPR012349">
    <property type="entry name" value="Split_barrel_FMN-bd"/>
</dbReference>
<feature type="domain" description="Flavin reductase like" evidence="5">
    <location>
        <begin position="19"/>
        <end position="175"/>
    </location>
</feature>
<evidence type="ECO:0000256" key="1">
    <source>
        <dbReference type="ARBA" id="ARBA00001917"/>
    </source>
</evidence>
<comment type="cofactor">
    <cofactor evidence="1">
        <name>FMN</name>
        <dbReference type="ChEBI" id="CHEBI:58210"/>
    </cofactor>
</comment>
<dbReference type="PANTHER" id="PTHR33798:SF5">
    <property type="entry name" value="FLAVIN REDUCTASE LIKE DOMAIN-CONTAINING PROTEIN"/>
    <property type="match status" value="1"/>
</dbReference>